<keyword evidence="3" id="KW-0175">Coiled coil</keyword>
<dbReference type="Gene3D" id="1.10.8.60">
    <property type="match status" value="2"/>
</dbReference>
<feature type="region of interest" description="Disordered" evidence="4">
    <location>
        <begin position="480"/>
        <end position="501"/>
    </location>
</feature>
<dbReference type="InterPro" id="IPR003593">
    <property type="entry name" value="AAA+_ATPase"/>
</dbReference>
<dbReference type="OrthoDB" id="27435at2759"/>
<organism evidence="6 7">
    <name type="scientific">Passalora fulva</name>
    <name type="common">Tomato leaf mold</name>
    <name type="synonym">Cladosporium fulvum</name>
    <dbReference type="NCBI Taxonomy" id="5499"/>
    <lineage>
        <taxon>Eukaryota</taxon>
        <taxon>Fungi</taxon>
        <taxon>Dikarya</taxon>
        <taxon>Ascomycota</taxon>
        <taxon>Pezizomycotina</taxon>
        <taxon>Dothideomycetes</taxon>
        <taxon>Dothideomycetidae</taxon>
        <taxon>Mycosphaerellales</taxon>
        <taxon>Mycosphaerellaceae</taxon>
        <taxon>Fulvia</taxon>
    </lineage>
</organism>
<dbReference type="InterPro" id="IPR003960">
    <property type="entry name" value="ATPase_AAA_CS"/>
</dbReference>
<dbReference type="GO" id="GO:0005737">
    <property type="term" value="C:cytoplasm"/>
    <property type="evidence" value="ECO:0007669"/>
    <property type="project" value="TreeGrafter"/>
</dbReference>
<dbReference type="AlphaFoldDB" id="A0A9Q8PBY3"/>
<reference evidence="6" key="1">
    <citation type="submission" date="2021-12" db="EMBL/GenBank/DDBJ databases">
        <authorList>
            <person name="Zaccaron A."/>
            <person name="Stergiopoulos I."/>
        </authorList>
    </citation>
    <scope>NUCLEOTIDE SEQUENCE</scope>
    <source>
        <strain evidence="6">Race5_Kim</strain>
    </source>
</reference>
<dbReference type="PROSITE" id="PS00674">
    <property type="entry name" value="AAA"/>
    <property type="match status" value="1"/>
</dbReference>
<dbReference type="Proteomes" id="UP000756132">
    <property type="component" value="Chromosome 7"/>
</dbReference>
<dbReference type="GO" id="GO:0016887">
    <property type="term" value="F:ATP hydrolysis activity"/>
    <property type="evidence" value="ECO:0007669"/>
    <property type="project" value="InterPro"/>
</dbReference>
<dbReference type="InterPro" id="IPR003959">
    <property type="entry name" value="ATPase_AAA_core"/>
</dbReference>
<name>A0A9Q8PBY3_PASFU</name>
<proteinExistence type="predicted"/>
<dbReference type="GO" id="GO:0005524">
    <property type="term" value="F:ATP binding"/>
    <property type="evidence" value="ECO:0007669"/>
    <property type="project" value="UniProtKB-KW"/>
</dbReference>
<evidence type="ECO:0000256" key="4">
    <source>
        <dbReference type="SAM" id="MobiDB-lite"/>
    </source>
</evidence>
<evidence type="ECO:0000256" key="1">
    <source>
        <dbReference type="ARBA" id="ARBA00022741"/>
    </source>
</evidence>
<dbReference type="KEGG" id="ffu:CLAFUR5_10488"/>
<dbReference type="Gene3D" id="3.40.50.300">
    <property type="entry name" value="P-loop containing nucleotide triphosphate hydrolases"/>
    <property type="match status" value="2"/>
</dbReference>
<evidence type="ECO:0000256" key="2">
    <source>
        <dbReference type="ARBA" id="ARBA00022840"/>
    </source>
</evidence>
<feature type="domain" description="AAA+ ATPase" evidence="5">
    <location>
        <begin position="569"/>
        <end position="703"/>
    </location>
</feature>
<feature type="compositionally biased region" description="Low complexity" evidence="4">
    <location>
        <begin position="486"/>
        <end position="497"/>
    </location>
</feature>
<keyword evidence="2" id="KW-0067">ATP-binding</keyword>
<dbReference type="Pfam" id="PF00004">
    <property type="entry name" value="AAA"/>
    <property type="match status" value="2"/>
</dbReference>
<keyword evidence="7" id="KW-1185">Reference proteome</keyword>
<dbReference type="InterPro" id="IPR027417">
    <property type="entry name" value="P-loop_NTPase"/>
</dbReference>
<dbReference type="SMART" id="SM00382">
    <property type="entry name" value="AAA"/>
    <property type="match status" value="2"/>
</dbReference>
<keyword evidence="1" id="KW-0547">Nucleotide-binding</keyword>
<feature type="domain" description="AAA+ ATPase" evidence="5">
    <location>
        <begin position="285"/>
        <end position="399"/>
    </location>
</feature>
<evidence type="ECO:0000313" key="6">
    <source>
        <dbReference type="EMBL" id="UJO19671.1"/>
    </source>
</evidence>
<dbReference type="GeneID" id="71990366"/>
<evidence type="ECO:0000313" key="7">
    <source>
        <dbReference type="Proteomes" id="UP000756132"/>
    </source>
</evidence>
<evidence type="ECO:0000259" key="5">
    <source>
        <dbReference type="SMART" id="SM00382"/>
    </source>
</evidence>
<feature type="region of interest" description="Disordered" evidence="4">
    <location>
        <begin position="1"/>
        <end position="21"/>
    </location>
</feature>
<dbReference type="RefSeq" id="XP_047764037.1">
    <property type="nucleotide sequence ID" value="XM_047909636.1"/>
</dbReference>
<dbReference type="FunFam" id="3.40.50.300:FF:001025">
    <property type="entry name" value="ATPase family, AAA domain-containing 2B"/>
    <property type="match status" value="1"/>
</dbReference>
<protein>
    <submittedName>
        <fullName evidence="6">ATPase family protein</fullName>
    </submittedName>
</protein>
<dbReference type="InterPro" id="IPR050168">
    <property type="entry name" value="AAA_ATPase_domain"/>
</dbReference>
<evidence type="ECO:0000256" key="3">
    <source>
        <dbReference type="ARBA" id="ARBA00023054"/>
    </source>
</evidence>
<accession>A0A9Q8PBY3</accession>
<dbReference type="PANTHER" id="PTHR23077:SF27">
    <property type="entry name" value="ATPASE FAMILY GENE 2 PROTEIN HOMOLOG A"/>
    <property type="match status" value="1"/>
</dbReference>
<dbReference type="SUPFAM" id="SSF52540">
    <property type="entry name" value="P-loop containing nucleoside triphosphate hydrolases"/>
    <property type="match status" value="2"/>
</dbReference>
<feature type="compositionally biased region" description="Polar residues" evidence="4">
    <location>
        <begin position="1"/>
        <end position="17"/>
    </location>
</feature>
<reference evidence="6" key="2">
    <citation type="journal article" date="2022" name="Microb. Genom.">
        <title>A chromosome-scale genome assembly of the tomato pathogen Cladosporium fulvum reveals a compartmentalized genome architecture and the presence of a dispensable chromosome.</title>
        <authorList>
            <person name="Zaccaron A.Z."/>
            <person name="Chen L.H."/>
            <person name="Samaras A."/>
            <person name="Stergiopoulos I."/>
        </authorList>
    </citation>
    <scope>NUCLEOTIDE SEQUENCE</scope>
    <source>
        <strain evidence="6">Race5_Kim</strain>
    </source>
</reference>
<gene>
    <name evidence="6" type="ORF">CLAFUR5_10488</name>
</gene>
<sequence>MSDQTATSTPQAANPQKKTGKMHVNDALHVVVRLTQSKGLEGAFRVQVLPESLQQAGLTTGDLCEISNEEGTTGYGIAWRADDKINRPKNRPAKITEIFQSAFGFEEGSKVTISRTTSQIHRADRIVLSDVSPQEYISSNEADDGLWQARVIGLFAACEGIAPGITFDVTKRKSKKRFFVESVEAANAPNDSLFRYEDQTTLVFRDSALDGNANGLATHATDEPTNGVRDRGIANFPSLRTIDVRSRLNMDRIGGLLEQCQKLNSQLRRVLSNHQALTRYASRCPNPAVLLHGYGGTGKTMLLERLAECGFKKVVRLNRSVLNGGSVAKNQAVIENSFQEAIDSQPSLIIIDNLEKLAPAEDIAYATVLATNMRRVQDSRVMIAGATRALSSVEASLFDDDCFSRLIELHIPDLRAREQILNVLQHKPAFAQDSLSTRIAARTHGFTGRDLARLRKTAAIYAADRFDVEEEEMAVARSPTPPAYTNVVSPNDNSPPNARNGDEGDVLLCDFEIALQEVKPTALREIFTEKPKTSWTDIGGSRKVKESFDKVIGWPLQQKELLAKFQYQPPKGALLYGPPGCSKTLTAQAVANMYNFNFIAVKGAELVSMYVGESERAIREVFRKARTAAPCVIFFDEIDAIGSDRDSGTRGLNVLTTLLNEMDGFESLRDVFILAATNKPETLDPALMRPGRFDSHVYLGPPNELARMEILNIATRNVALASDISFDTLVADTAGYSGAEMVRICQSAKEPAIERAMRGEDARVTAADFEGVLAVTRRGITQEMLDAYEAFSAKKDA</sequence>
<dbReference type="PANTHER" id="PTHR23077">
    <property type="entry name" value="AAA-FAMILY ATPASE"/>
    <property type="match status" value="1"/>
</dbReference>
<dbReference type="EMBL" id="CP090169">
    <property type="protein sequence ID" value="UJO19671.1"/>
    <property type="molecule type" value="Genomic_DNA"/>
</dbReference>